<organism evidence="2 3">
    <name type="scientific">Brachybacterium huguangmaarense</name>
    <dbReference type="NCBI Taxonomy" id="1652028"/>
    <lineage>
        <taxon>Bacteria</taxon>
        <taxon>Bacillati</taxon>
        <taxon>Actinomycetota</taxon>
        <taxon>Actinomycetes</taxon>
        <taxon>Micrococcales</taxon>
        <taxon>Dermabacteraceae</taxon>
        <taxon>Brachybacterium</taxon>
    </lineage>
</organism>
<name>A0ABY6G482_9MICO</name>
<gene>
    <name evidence="2" type="ORF">BRM3_04930</name>
</gene>
<accession>A0ABY6G482</accession>
<evidence type="ECO:0000256" key="1">
    <source>
        <dbReference type="SAM" id="MobiDB-lite"/>
    </source>
</evidence>
<dbReference type="RefSeq" id="WP_263594977.1">
    <property type="nucleotide sequence ID" value="NZ_CP107020.1"/>
</dbReference>
<evidence type="ECO:0008006" key="4">
    <source>
        <dbReference type="Google" id="ProtNLM"/>
    </source>
</evidence>
<evidence type="ECO:0000313" key="2">
    <source>
        <dbReference type="EMBL" id="UYG17769.1"/>
    </source>
</evidence>
<dbReference type="Proteomes" id="UP001164305">
    <property type="component" value="Chromosome"/>
</dbReference>
<sequence length="351" mass="37365">MFLGCDVEALHARARTMTRTAAWIEHRAATIEATLGAARWEGDDAEAFGADAASRLVAPLRRLAAAWREHARALAAHADEQDAVSTGEGRAPGGRLLDRLVLGPSPHETDPVSETLDRLAPLDPGPSRGFFGDALGQEQGRRAERLWNEVTQHAAEHSSGTARRKASLLGAVEALVVDDANRRLGIYEATQGARDGDLFRVADGGVSYGLAGADEVANALKFTPAAPIGWLSAQVTGRANGAWARARGAALDDEDAGGSPSRYLMQAPARIDADVLEPLADRVGGPVGDGLRTLGAYPATSLSVVEHEIDRAGARVAEGIERSPVLRPLHELPRRWAEAPRHGAERLRRTR</sequence>
<keyword evidence="3" id="KW-1185">Reference proteome</keyword>
<dbReference type="EMBL" id="CP107020">
    <property type="protein sequence ID" value="UYG17769.1"/>
    <property type="molecule type" value="Genomic_DNA"/>
</dbReference>
<reference evidence="2" key="1">
    <citation type="submission" date="2022-10" db="EMBL/GenBank/DDBJ databases">
        <title>Whole-Genome Sequencing of Brachybacterium huguangmaarense BRM-3, Isolated from Betula schmidtii.</title>
        <authorList>
            <person name="Haam D."/>
        </authorList>
    </citation>
    <scope>NUCLEOTIDE SEQUENCE</scope>
    <source>
        <strain evidence="2">BRM-3</strain>
    </source>
</reference>
<protein>
    <recommendedName>
        <fullName evidence="4">DUF222 domain-containing protein</fullName>
    </recommendedName>
</protein>
<feature type="region of interest" description="Disordered" evidence="1">
    <location>
        <begin position="76"/>
        <end position="116"/>
    </location>
</feature>
<evidence type="ECO:0000313" key="3">
    <source>
        <dbReference type="Proteomes" id="UP001164305"/>
    </source>
</evidence>
<proteinExistence type="predicted"/>